<proteinExistence type="predicted"/>
<evidence type="ECO:0000256" key="1">
    <source>
        <dbReference type="ARBA" id="ARBA00001936"/>
    </source>
</evidence>
<accession>A0A4Q9MR38</accession>
<dbReference type="InterPro" id="IPR045121">
    <property type="entry name" value="CoAse"/>
</dbReference>
<dbReference type="Pfam" id="PF00293">
    <property type="entry name" value="NUDIX"/>
    <property type="match status" value="1"/>
</dbReference>
<reference evidence="9" key="1">
    <citation type="submission" date="2019-01" db="EMBL/GenBank/DDBJ databases">
        <title>Draft genome sequences of three monokaryotic isolates of the white-rot basidiomycete fungus Dichomitus squalens.</title>
        <authorList>
            <consortium name="DOE Joint Genome Institute"/>
            <person name="Lopez S.C."/>
            <person name="Andreopoulos B."/>
            <person name="Pangilinan J."/>
            <person name="Lipzen A."/>
            <person name="Riley R."/>
            <person name="Ahrendt S."/>
            <person name="Ng V."/>
            <person name="Barry K."/>
            <person name="Daum C."/>
            <person name="Grigoriev I.V."/>
            <person name="Hilden K.S."/>
            <person name="Makela M.R."/>
            <person name="de Vries R.P."/>
        </authorList>
    </citation>
    <scope>NUCLEOTIDE SEQUENCE [LARGE SCALE GENOMIC DNA]</scope>
    <source>
        <strain evidence="9">OM18370.1</strain>
    </source>
</reference>
<evidence type="ECO:0000256" key="7">
    <source>
        <dbReference type="SAM" id="MobiDB-lite"/>
    </source>
</evidence>
<keyword evidence="6" id="KW-0464">Manganese</keyword>
<dbReference type="AlphaFoldDB" id="A0A4Q9MR38"/>
<evidence type="ECO:0000256" key="5">
    <source>
        <dbReference type="ARBA" id="ARBA00022842"/>
    </source>
</evidence>
<evidence type="ECO:0000256" key="4">
    <source>
        <dbReference type="ARBA" id="ARBA00022801"/>
    </source>
</evidence>
<dbReference type="PANTHER" id="PTHR12992">
    <property type="entry name" value="NUDIX HYDROLASE"/>
    <property type="match status" value="1"/>
</dbReference>
<dbReference type="Proteomes" id="UP000292957">
    <property type="component" value="Unassembled WGS sequence"/>
</dbReference>
<evidence type="ECO:0000256" key="6">
    <source>
        <dbReference type="ARBA" id="ARBA00023211"/>
    </source>
</evidence>
<dbReference type="GO" id="GO:0034654">
    <property type="term" value="P:nucleobase-containing compound biosynthetic process"/>
    <property type="evidence" value="ECO:0007669"/>
    <property type="project" value="UniProtKB-ARBA"/>
</dbReference>
<dbReference type="Gene3D" id="3.90.79.10">
    <property type="entry name" value="Nucleoside Triphosphate Pyrophosphohydrolase"/>
    <property type="match status" value="1"/>
</dbReference>
<comment type="cofactor">
    <cofactor evidence="1">
        <name>Mn(2+)</name>
        <dbReference type="ChEBI" id="CHEBI:29035"/>
    </cofactor>
</comment>
<dbReference type="GO" id="GO:0046872">
    <property type="term" value="F:metal ion binding"/>
    <property type="evidence" value="ECO:0007669"/>
    <property type="project" value="UniProtKB-KW"/>
</dbReference>
<dbReference type="InterPro" id="IPR015797">
    <property type="entry name" value="NUDIX_hydrolase-like_dom_sf"/>
</dbReference>
<dbReference type="PANTHER" id="PTHR12992:SF45">
    <property type="entry name" value="NUDIX HYDROLASE DOMAIN-CONTAINING PROTEIN"/>
    <property type="match status" value="1"/>
</dbReference>
<evidence type="ECO:0000256" key="2">
    <source>
        <dbReference type="ARBA" id="ARBA00001946"/>
    </source>
</evidence>
<dbReference type="GO" id="GO:0090407">
    <property type="term" value="P:organophosphate biosynthetic process"/>
    <property type="evidence" value="ECO:0007669"/>
    <property type="project" value="UniProtKB-ARBA"/>
</dbReference>
<sequence length="318" mass="35486">MHSSDGKGPVKLSQFHRPPFDLNKASIPQLTPESRTCIQNLAAYRAPKSRIRYPKSRSAAVLVALFIGRMGDIYVLLSRRASHLRTYAGDTALPGGKWEPRDKSHEATARREAFEEIGLPLDYTKVPLLCVLEPFLAGNRLIVTPVVVLILDNTLRPILNQAEVASLFSHPLKSFLHSDPPFATEPEMLEIKYHTYIDYNSNTMPGKVRMHTFLTGREAGGTKPVFGLTAAILIHAASIGYGQEPDFEPFAPDQPTMEQRIAYALRHDPIFREAEVAEGIDLDKTPKPASLADPSRRRADVKRSGRRRGGRRAFRAKL</sequence>
<keyword evidence="5" id="KW-0460">Magnesium</keyword>
<keyword evidence="3" id="KW-0479">Metal-binding</keyword>
<evidence type="ECO:0000256" key="3">
    <source>
        <dbReference type="ARBA" id="ARBA00022723"/>
    </source>
</evidence>
<feature type="compositionally biased region" description="Basic and acidic residues" evidence="7">
    <location>
        <begin position="294"/>
        <end position="303"/>
    </location>
</feature>
<organism evidence="9">
    <name type="scientific">Dichomitus squalens</name>
    <dbReference type="NCBI Taxonomy" id="114155"/>
    <lineage>
        <taxon>Eukaryota</taxon>
        <taxon>Fungi</taxon>
        <taxon>Dikarya</taxon>
        <taxon>Basidiomycota</taxon>
        <taxon>Agaricomycotina</taxon>
        <taxon>Agaricomycetes</taxon>
        <taxon>Polyporales</taxon>
        <taxon>Polyporaceae</taxon>
        <taxon>Dichomitus</taxon>
    </lineage>
</organism>
<keyword evidence="4 9" id="KW-0378">Hydrolase</keyword>
<evidence type="ECO:0000259" key="8">
    <source>
        <dbReference type="PROSITE" id="PS51462"/>
    </source>
</evidence>
<dbReference type="GO" id="GO:0005737">
    <property type="term" value="C:cytoplasm"/>
    <property type="evidence" value="ECO:0007669"/>
    <property type="project" value="UniProtKB-ARBA"/>
</dbReference>
<feature type="region of interest" description="Disordered" evidence="7">
    <location>
        <begin position="281"/>
        <end position="318"/>
    </location>
</feature>
<evidence type="ECO:0000313" key="9">
    <source>
        <dbReference type="EMBL" id="TBU28721.1"/>
    </source>
</evidence>
<name>A0A4Q9MR38_9APHY</name>
<feature type="compositionally biased region" description="Basic residues" evidence="7">
    <location>
        <begin position="304"/>
        <end position="318"/>
    </location>
</feature>
<comment type="cofactor">
    <cofactor evidence="2">
        <name>Mg(2+)</name>
        <dbReference type="ChEBI" id="CHEBI:18420"/>
    </cofactor>
</comment>
<dbReference type="PROSITE" id="PS51462">
    <property type="entry name" value="NUDIX"/>
    <property type="match status" value="1"/>
</dbReference>
<dbReference type="EMBL" id="ML143419">
    <property type="protein sequence ID" value="TBU28721.1"/>
    <property type="molecule type" value="Genomic_DNA"/>
</dbReference>
<dbReference type="GO" id="GO:0010945">
    <property type="term" value="F:coenzyme A diphosphatase activity"/>
    <property type="evidence" value="ECO:0007669"/>
    <property type="project" value="InterPro"/>
</dbReference>
<dbReference type="InterPro" id="IPR000086">
    <property type="entry name" value="NUDIX_hydrolase_dom"/>
</dbReference>
<protein>
    <submittedName>
        <fullName evidence="9">NUDIX hydrolase domain-like protein</fullName>
    </submittedName>
</protein>
<dbReference type="SUPFAM" id="SSF55811">
    <property type="entry name" value="Nudix"/>
    <property type="match status" value="1"/>
</dbReference>
<dbReference type="FunFam" id="3.90.79.10:FF:000036">
    <property type="entry name" value="Nudix hydrolase 11"/>
    <property type="match status" value="1"/>
</dbReference>
<dbReference type="OrthoDB" id="10260614at2759"/>
<dbReference type="GO" id="GO:0015938">
    <property type="term" value="P:coenzyme A catabolic process"/>
    <property type="evidence" value="ECO:0007669"/>
    <property type="project" value="TreeGrafter"/>
</dbReference>
<dbReference type="CDD" id="cd03426">
    <property type="entry name" value="NUDIX_CoAse_Nudt7"/>
    <property type="match status" value="1"/>
</dbReference>
<gene>
    <name evidence="9" type="ORF">BD311DRAFT_757865</name>
</gene>
<feature type="domain" description="Nudix hydrolase" evidence="8">
    <location>
        <begin position="56"/>
        <end position="193"/>
    </location>
</feature>
<dbReference type="GO" id="GO:0008893">
    <property type="term" value="F:guanosine-3',5'-bis(diphosphate) 3'-diphosphatase activity"/>
    <property type="evidence" value="ECO:0007669"/>
    <property type="project" value="UniProtKB-ARBA"/>
</dbReference>